<feature type="region of interest" description="Disordered" evidence="1">
    <location>
        <begin position="40"/>
        <end position="62"/>
    </location>
</feature>
<evidence type="ECO:0000313" key="3">
    <source>
        <dbReference type="Proteomes" id="UP000186559"/>
    </source>
</evidence>
<evidence type="ECO:0000313" key="2">
    <source>
        <dbReference type="EMBL" id="APX21739.1"/>
    </source>
</evidence>
<evidence type="ECO:0000256" key="1">
    <source>
        <dbReference type="SAM" id="MobiDB-lite"/>
    </source>
</evidence>
<protein>
    <submittedName>
        <fullName evidence="2">Uncharacterized protein</fullName>
    </submittedName>
</protein>
<gene>
    <name evidence="2" type="ORF">Ga0080559_TMP943</name>
</gene>
<dbReference type="RefSeq" id="WP_128549232.1">
    <property type="nucleotide sequence ID" value="NZ_BMEW01000002.1"/>
</dbReference>
<name>A0A1U7D0R4_9RHOB</name>
<dbReference type="STRING" id="1229727.Ga0080559_TMP943"/>
<dbReference type="KEGG" id="tpro:Ga0080559_TMP943"/>
<dbReference type="Proteomes" id="UP000186559">
    <property type="component" value="Chromosome"/>
</dbReference>
<dbReference type="AlphaFoldDB" id="A0A1U7D0R4"/>
<feature type="compositionally biased region" description="Basic and acidic residues" evidence="1">
    <location>
        <begin position="40"/>
        <end position="49"/>
    </location>
</feature>
<accession>A0A1U7D0R4</accession>
<sequence length="62" mass="6565">MPAARPSKSAVANVLAAMREAGLVPGIVRVMPDGGFEVAEHKQVDESEPRPGNLPRKWGQTG</sequence>
<reference evidence="2 3" key="1">
    <citation type="submission" date="2016-03" db="EMBL/GenBank/DDBJ databases">
        <title>Deep-sea bacteria in the southern Pacific.</title>
        <authorList>
            <person name="Tang K."/>
        </authorList>
    </citation>
    <scope>NUCLEOTIDE SEQUENCE [LARGE SCALE GENOMIC DNA]</scope>
    <source>
        <strain evidence="2 3">JLT2016</strain>
    </source>
</reference>
<keyword evidence="3" id="KW-1185">Reference proteome</keyword>
<organism evidence="2 3">
    <name type="scientific">Salipiger profundus</name>
    <dbReference type="NCBI Taxonomy" id="1229727"/>
    <lineage>
        <taxon>Bacteria</taxon>
        <taxon>Pseudomonadati</taxon>
        <taxon>Pseudomonadota</taxon>
        <taxon>Alphaproteobacteria</taxon>
        <taxon>Rhodobacterales</taxon>
        <taxon>Roseobacteraceae</taxon>
        <taxon>Salipiger</taxon>
    </lineage>
</organism>
<dbReference type="EMBL" id="CP014796">
    <property type="protein sequence ID" value="APX21739.1"/>
    <property type="molecule type" value="Genomic_DNA"/>
</dbReference>
<proteinExistence type="predicted"/>